<organism evidence="6 7">
    <name type="scientific">Paenibacillus thalictri</name>
    <dbReference type="NCBI Taxonomy" id="2527873"/>
    <lineage>
        <taxon>Bacteria</taxon>
        <taxon>Bacillati</taxon>
        <taxon>Bacillota</taxon>
        <taxon>Bacilli</taxon>
        <taxon>Bacillales</taxon>
        <taxon>Paenibacillaceae</taxon>
        <taxon>Paenibacillus</taxon>
    </lineage>
</organism>
<dbReference type="RefSeq" id="WP_131016728.1">
    <property type="nucleotide sequence ID" value="NZ_SIRE01000022.1"/>
</dbReference>
<evidence type="ECO:0000256" key="4">
    <source>
        <dbReference type="PIRSR" id="PIRSR620019-2"/>
    </source>
</evidence>
<feature type="site" description="Increases basicity of active site His" evidence="3">
    <location>
        <position position="139"/>
    </location>
</feature>
<feature type="domain" description="PglD N-terminal" evidence="5">
    <location>
        <begin position="6"/>
        <end position="82"/>
    </location>
</feature>
<reference evidence="6 7" key="1">
    <citation type="submission" date="2019-02" db="EMBL/GenBank/DDBJ databases">
        <title>Paenibacillus sp. nov., isolated from surface-sterilized tissue of Thalictrum simplex L.</title>
        <authorList>
            <person name="Tuo L."/>
        </authorList>
    </citation>
    <scope>NUCLEOTIDE SEQUENCE [LARGE SCALE GENOMIC DNA]</scope>
    <source>
        <strain evidence="6 7">N2SHLJ1</strain>
    </source>
</reference>
<dbReference type="AlphaFoldDB" id="A0A4Q9DII8"/>
<protein>
    <submittedName>
        <fullName evidence="6">Acetyltransferase</fullName>
    </submittedName>
</protein>
<feature type="active site" description="Proton acceptor" evidence="3">
    <location>
        <position position="138"/>
    </location>
</feature>
<name>A0A4Q9DII8_9BACL</name>
<evidence type="ECO:0000259" key="5">
    <source>
        <dbReference type="Pfam" id="PF17836"/>
    </source>
</evidence>
<proteinExistence type="predicted"/>
<dbReference type="SUPFAM" id="SSF51161">
    <property type="entry name" value="Trimeric LpxA-like enzymes"/>
    <property type="match status" value="1"/>
</dbReference>
<sequence>MNNAPVIIIGGGGHAKVLADCLRLQSCRIMGFTDWDETALIPGVKRLGDDSFLQQVEPSQVHLVNGIGSVRSLELRKNIFDRFKALGFHFINIIHPSVLIANDVDLAEGTQIMAGAIIQPGCQIGCNTIVNTKVSLDHDCRISAHVHISPGSTLCGGVIIDESVHIGAGSTLIQNIHIGAQSLIGAGSVVIKDVSPGQKVFGVPAKVKEATQ</sequence>
<dbReference type="PROSITE" id="PS00101">
    <property type="entry name" value="HEXAPEP_TRANSFERASES"/>
    <property type="match status" value="1"/>
</dbReference>
<evidence type="ECO:0000256" key="1">
    <source>
        <dbReference type="ARBA" id="ARBA00022679"/>
    </source>
</evidence>
<dbReference type="NCBIfam" id="TIGR03570">
    <property type="entry name" value="NeuD_NnaD"/>
    <property type="match status" value="1"/>
</dbReference>
<dbReference type="Gene3D" id="3.40.50.20">
    <property type="match status" value="1"/>
</dbReference>
<dbReference type="EMBL" id="SIRE01000022">
    <property type="protein sequence ID" value="TBL73009.1"/>
    <property type="molecule type" value="Genomic_DNA"/>
</dbReference>
<dbReference type="Pfam" id="PF17836">
    <property type="entry name" value="PglD_N"/>
    <property type="match status" value="1"/>
</dbReference>
<dbReference type="PANTHER" id="PTHR43300">
    <property type="entry name" value="ACETYLTRANSFERASE"/>
    <property type="match status" value="1"/>
</dbReference>
<dbReference type="CDD" id="cd03360">
    <property type="entry name" value="LbH_AT_putative"/>
    <property type="match status" value="1"/>
</dbReference>
<dbReference type="InterPro" id="IPR018357">
    <property type="entry name" value="Hexapep_transf_CS"/>
</dbReference>
<evidence type="ECO:0000256" key="3">
    <source>
        <dbReference type="PIRSR" id="PIRSR620019-1"/>
    </source>
</evidence>
<feature type="binding site" evidence="4">
    <location>
        <position position="68"/>
    </location>
    <ligand>
        <name>substrate</name>
    </ligand>
</feature>
<accession>A0A4Q9DII8</accession>
<dbReference type="Gene3D" id="2.160.10.10">
    <property type="entry name" value="Hexapeptide repeat proteins"/>
    <property type="match status" value="1"/>
</dbReference>
<dbReference type="Proteomes" id="UP000293142">
    <property type="component" value="Unassembled WGS sequence"/>
</dbReference>
<keyword evidence="1 6" id="KW-0808">Transferase</keyword>
<evidence type="ECO:0000256" key="2">
    <source>
        <dbReference type="ARBA" id="ARBA00022737"/>
    </source>
</evidence>
<dbReference type="InterPro" id="IPR020019">
    <property type="entry name" value="AcTrfase_PglD-like"/>
</dbReference>
<dbReference type="OrthoDB" id="9794407at2"/>
<comment type="caution">
    <text evidence="6">The sequence shown here is derived from an EMBL/GenBank/DDBJ whole genome shotgun (WGS) entry which is preliminary data.</text>
</comment>
<dbReference type="InterPro" id="IPR041561">
    <property type="entry name" value="PglD_N"/>
</dbReference>
<dbReference type="PANTHER" id="PTHR43300:SF7">
    <property type="entry name" value="UDP-N-ACETYLBACILLOSAMINE N-ACETYLTRANSFERASE"/>
    <property type="match status" value="1"/>
</dbReference>
<evidence type="ECO:0000313" key="6">
    <source>
        <dbReference type="EMBL" id="TBL73009.1"/>
    </source>
</evidence>
<dbReference type="GO" id="GO:0016740">
    <property type="term" value="F:transferase activity"/>
    <property type="evidence" value="ECO:0007669"/>
    <property type="project" value="UniProtKB-KW"/>
</dbReference>
<feature type="binding site" evidence="4">
    <location>
        <position position="147"/>
    </location>
    <ligand>
        <name>acetyl-CoA</name>
        <dbReference type="ChEBI" id="CHEBI:57288"/>
    </ligand>
</feature>
<keyword evidence="2" id="KW-0677">Repeat</keyword>
<evidence type="ECO:0000313" key="7">
    <source>
        <dbReference type="Proteomes" id="UP000293142"/>
    </source>
</evidence>
<dbReference type="InterPro" id="IPR050179">
    <property type="entry name" value="Trans_hexapeptide_repeat"/>
</dbReference>
<gene>
    <name evidence="6" type="ORF">EYB31_27670</name>
</gene>
<keyword evidence="7" id="KW-1185">Reference proteome</keyword>
<dbReference type="InterPro" id="IPR011004">
    <property type="entry name" value="Trimer_LpxA-like_sf"/>
</dbReference>